<protein>
    <submittedName>
        <fullName evidence="1">Interferon-induced transmembrane protein 3</fullName>
    </submittedName>
</protein>
<reference evidence="1" key="1">
    <citation type="journal article" date="2019" name="PeerJ">
        <title>Genes of the pig, Sus scrofa, reconstructed with EvidentialGene.</title>
        <authorList>
            <person name="Gilbert D.G."/>
        </authorList>
    </citation>
    <scope>NUCLEOTIDE SEQUENCE</scope>
</reference>
<proteinExistence type="predicted"/>
<dbReference type="EMBL" id="DQIR01064414">
    <property type="protein sequence ID" value="HDA19890.1"/>
    <property type="molecule type" value="Transcribed_RNA"/>
</dbReference>
<sequence>MKRVLNRDQTTWSGTEVSLRMLITVVATGAEVWGAPSTATSCSSLSISYVGGPPWAPVKKGWEAQFMVPRRSCGLERGCAGVLCFPSSFDFSTVSFSWLLGELPTGWEEEAGRSGECQVTPGWVGGWKAEGPVGASCPRATRGRRVSFGLPGSRPR</sequence>
<dbReference type="EMBL" id="DQIR01065004">
    <property type="protein sequence ID" value="HDA20480.1"/>
    <property type="molecule type" value="Transcribed_RNA"/>
</dbReference>
<organism evidence="1">
    <name type="scientific">Sus scrofa</name>
    <name type="common">Pig</name>
    <dbReference type="NCBI Taxonomy" id="9823"/>
    <lineage>
        <taxon>Eukaryota</taxon>
        <taxon>Metazoa</taxon>
        <taxon>Chordata</taxon>
        <taxon>Craniata</taxon>
        <taxon>Vertebrata</taxon>
        <taxon>Euteleostomi</taxon>
        <taxon>Mammalia</taxon>
        <taxon>Eutheria</taxon>
        <taxon>Laurasiatheria</taxon>
        <taxon>Artiodactyla</taxon>
        <taxon>Suina</taxon>
        <taxon>Suidae</taxon>
        <taxon>Sus</taxon>
    </lineage>
</organism>
<keyword evidence="1" id="KW-0472">Membrane</keyword>
<dbReference type="AlphaFoldDB" id="A0A480H627"/>
<accession>A0A480H627</accession>
<evidence type="ECO:0000313" key="1">
    <source>
        <dbReference type="EMBL" id="HDA19890.1"/>
    </source>
</evidence>
<name>A0A480H627_PIG</name>
<keyword evidence="1" id="KW-0812">Transmembrane</keyword>